<proteinExistence type="predicted"/>
<reference evidence="3" key="1">
    <citation type="journal article" date="2019" name="Int. J. Syst. Evol. Microbiol.">
        <title>The Global Catalogue of Microorganisms (GCM) 10K type strain sequencing project: providing services to taxonomists for standard genome sequencing and annotation.</title>
        <authorList>
            <consortium name="The Broad Institute Genomics Platform"/>
            <consortium name="The Broad Institute Genome Sequencing Center for Infectious Disease"/>
            <person name="Wu L."/>
            <person name="Ma J."/>
        </authorList>
    </citation>
    <scope>NUCLEOTIDE SEQUENCE [LARGE SCALE GENOMIC DNA]</scope>
    <source>
        <strain evidence="3">JCM 32148</strain>
    </source>
</reference>
<accession>A0ABW2ZZN1</accession>
<dbReference type="PANTHER" id="PTHR34512">
    <property type="entry name" value="CELL SURFACE PROTEIN"/>
    <property type="match status" value="1"/>
</dbReference>
<organism evidence="2 3">
    <name type="scientific">Micromonospora azadirachtae</name>
    <dbReference type="NCBI Taxonomy" id="1970735"/>
    <lineage>
        <taxon>Bacteria</taxon>
        <taxon>Bacillati</taxon>
        <taxon>Actinomycetota</taxon>
        <taxon>Actinomycetes</taxon>
        <taxon>Micromonosporales</taxon>
        <taxon>Micromonosporaceae</taxon>
        <taxon>Micromonospora</taxon>
    </lineage>
</organism>
<feature type="non-terminal residue" evidence="2">
    <location>
        <position position="1"/>
    </location>
</feature>
<evidence type="ECO:0000313" key="3">
    <source>
        <dbReference type="Proteomes" id="UP001597053"/>
    </source>
</evidence>
<dbReference type="InterPro" id="IPR015943">
    <property type="entry name" value="WD40/YVTN_repeat-like_dom_sf"/>
</dbReference>
<gene>
    <name evidence="2" type="ORF">ACFQZ8_09465</name>
</gene>
<sequence length="444" mass="47056">PAAPKRRGRLALLLAGGLVAVLAIGAGTVWGVSRLIGGGDGLKTAWTLDYAEQEDIGVATFDQQAMFGAWLTEKEVVRAQAEGLLAYQLSDGARAWAAATPEGTSVCVAAQTVTDGRGAIAFGAKETCDVIAGFDLNSGKLTWQKKISAPKLYVAADGVTAPELSVAGQQVIVRSDNSVIAFSLTDGKQLWKTTPQKLVPKRDCGFLDGRAAGELVVIGTYCYQEGAKPDSRELAGLDPATGKVRWRQSMPGEAETDGFLSLQPLISQPGLGQSAYINRDPRTGKEISSFTNPIDGTKWMTLPVNQSNSIDATDIYSYLSDEETIYLPTFPEPVPGKGNSANQVVAVDLATGTRRWVSSGHTDSTVQLIRRDEQGLLAWEVGAARLAPRLVRIDPATGKVTVVVEGPLSAATEADNATVLERDGTVVIVPWKHVVADAAITVLR</sequence>
<dbReference type="SMART" id="SM00564">
    <property type="entry name" value="PQQ"/>
    <property type="match status" value="4"/>
</dbReference>
<dbReference type="InterPro" id="IPR002372">
    <property type="entry name" value="PQQ_rpt_dom"/>
</dbReference>
<comment type="caution">
    <text evidence="2">The sequence shown here is derived from an EMBL/GenBank/DDBJ whole genome shotgun (WGS) entry which is preliminary data.</text>
</comment>
<dbReference type="PANTHER" id="PTHR34512:SF30">
    <property type="entry name" value="OUTER MEMBRANE PROTEIN ASSEMBLY FACTOR BAMB"/>
    <property type="match status" value="1"/>
</dbReference>
<dbReference type="InterPro" id="IPR018391">
    <property type="entry name" value="PQQ_b-propeller_rpt"/>
</dbReference>
<dbReference type="Gene3D" id="2.130.10.10">
    <property type="entry name" value="YVTN repeat-like/Quinoprotein amine dehydrogenase"/>
    <property type="match status" value="1"/>
</dbReference>
<name>A0ABW2ZZN1_9ACTN</name>
<dbReference type="InterPro" id="IPR011047">
    <property type="entry name" value="Quinoprotein_ADH-like_sf"/>
</dbReference>
<keyword evidence="3" id="KW-1185">Reference proteome</keyword>
<dbReference type="Pfam" id="PF13360">
    <property type="entry name" value="PQQ_2"/>
    <property type="match status" value="1"/>
</dbReference>
<evidence type="ECO:0000313" key="2">
    <source>
        <dbReference type="EMBL" id="MFD0784143.1"/>
    </source>
</evidence>
<protein>
    <submittedName>
        <fullName evidence="2">PQQ-binding-like beta-propeller repeat protein</fullName>
    </submittedName>
</protein>
<evidence type="ECO:0000259" key="1">
    <source>
        <dbReference type="Pfam" id="PF13360"/>
    </source>
</evidence>
<dbReference type="Proteomes" id="UP001597053">
    <property type="component" value="Unassembled WGS sequence"/>
</dbReference>
<feature type="domain" description="Pyrrolo-quinoline quinone repeat" evidence="1">
    <location>
        <begin position="176"/>
        <end position="428"/>
    </location>
</feature>
<dbReference type="SUPFAM" id="SSF50998">
    <property type="entry name" value="Quinoprotein alcohol dehydrogenase-like"/>
    <property type="match status" value="1"/>
</dbReference>
<dbReference type="EMBL" id="JBHTHM010000324">
    <property type="protein sequence ID" value="MFD0784143.1"/>
    <property type="molecule type" value="Genomic_DNA"/>
</dbReference>